<dbReference type="FunFam" id="3.40.50.300:FF:000013">
    <property type="entry name" value="PhoH family ATPase"/>
    <property type="match status" value="1"/>
</dbReference>
<dbReference type="InterPro" id="IPR029060">
    <property type="entry name" value="PIN-like_dom_sf"/>
</dbReference>
<dbReference type="EMBL" id="CP036425">
    <property type="protein sequence ID" value="QDU34482.1"/>
    <property type="molecule type" value="Genomic_DNA"/>
</dbReference>
<dbReference type="AlphaFoldDB" id="A0A517YWB2"/>
<evidence type="ECO:0000256" key="3">
    <source>
        <dbReference type="ARBA" id="ARBA00022840"/>
    </source>
</evidence>
<dbReference type="InterPro" id="IPR051451">
    <property type="entry name" value="PhoH2-like"/>
</dbReference>
<dbReference type="GO" id="GO:0005524">
    <property type="term" value="F:ATP binding"/>
    <property type="evidence" value="ECO:0007669"/>
    <property type="project" value="UniProtKB-KW"/>
</dbReference>
<feature type="coiled-coil region" evidence="5">
    <location>
        <begin position="45"/>
        <end position="72"/>
    </location>
</feature>
<dbReference type="InterPro" id="IPR027417">
    <property type="entry name" value="P-loop_NTPase"/>
</dbReference>
<evidence type="ECO:0000313" key="8">
    <source>
        <dbReference type="Proteomes" id="UP000317369"/>
    </source>
</evidence>
<evidence type="ECO:0000256" key="4">
    <source>
        <dbReference type="ARBA" id="ARBA00046345"/>
    </source>
</evidence>
<dbReference type="RefSeq" id="WP_145078353.1">
    <property type="nucleotide sequence ID" value="NZ_CP036425.1"/>
</dbReference>
<dbReference type="Gene3D" id="3.40.50.1010">
    <property type="entry name" value="5'-nuclease"/>
    <property type="match status" value="1"/>
</dbReference>
<keyword evidence="2" id="KW-0547">Nucleotide-binding</keyword>
<organism evidence="7 8">
    <name type="scientific">Poriferisphaera corsica</name>
    <dbReference type="NCBI Taxonomy" id="2528020"/>
    <lineage>
        <taxon>Bacteria</taxon>
        <taxon>Pseudomonadati</taxon>
        <taxon>Planctomycetota</taxon>
        <taxon>Phycisphaerae</taxon>
        <taxon>Phycisphaerales</taxon>
        <taxon>Phycisphaeraceae</taxon>
        <taxon>Poriferisphaera</taxon>
    </lineage>
</organism>
<evidence type="ECO:0000256" key="1">
    <source>
        <dbReference type="ARBA" id="ARBA00010393"/>
    </source>
</evidence>
<dbReference type="PANTHER" id="PTHR30473:SF2">
    <property type="entry name" value="PIN DOMAIN-CONTAINING PROTEIN"/>
    <property type="match status" value="1"/>
</dbReference>
<comment type="similarity">
    <text evidence="4">In the N-terminal section; belongs to the PINc/VapC protein family.</text>
</comment>
<dbReference type="SUPFAM" id="SSF52540">
    <property type="entry name" value="P-loop containing nucleoside triphosphate hydrolases"/>
    <property type="match status" value="1"/>
</dbReference>
<protein>
    <submittedName>
        <fullName evidence="7">PhoH-like protein</fullName>
    </submittedName>
</protein>
<dbReference type="CDD" id="cd09883">
    <property type="entry name" value="PIN_VapC_PhoHL-ATPase"/>
    <property type="match status" value="1"/>
</dbReference>
<keyword evidence="8" id="KW-1185">Reference proteome</keyword>
<dbReference type="KEGG" id="pcor:KS4_25520"/>
<dbReference type="OrthoDB" id="9773137at2"/>
<evidence type="ECO:0000256" key="5">
    <source>
        <dbReference type="SAM" id="Coils"/>
    </source>
</evidence>
<keyword evidence="5" id="KW-0175">Coiled coil</keyword>
<dbReference type="Gene3D" id="3.40.50.300">
    <property type="entry name" value="P-loop containing nucleotide triphosphate hydrolases"/>
    <property type="match status" value="1"/>
</dbReference>
<evidence type="ECO:0000313" key="7">
    <source>
        <dbReference type="EMBL" id="QDU34482.1"/>
    </source>
</evidence>
<sequence>MNESSKSGHVKYFVLDTNVLLHNSAALFMFADNEVVIPFTVLEELDKFKKENDDVGRNARQVIRELDKLRSKGKLAEGVYWNGHGGRIRVDFADEERPHMIRNEVPDNRIIGVAYNLKQAGRTTILITKDINVRLKSDALGIETQDFEVQKVDSDRLYAGYLEIAVPDEIIDMLYQEKQLDIDSIKDFLFITNDDGSTEPIDIHANQFIKLQSQMDSSHSGIARRLADTDHLIPVNTPRKPVFGVMARNVQQTMALDLLLDDEVKLVTLLGQAGTGKTLLAIAAGMSKTFIEERYDKFLVARPIMPMGRDIGYLPGDKDEKLSVWMQPIFDNLTYLMSTRGVGSQHAESKNPEQRIKQFMDSGQLVLEPLTYIRGRSIPHQFIIIDEAQNLTPHEVKTIVSRVGEGTKIILTGDVAQIDNPYLDASSNGLSYMIERLKGQPLVGHMTLAKSERSELASIAADKL</sequence>
<dbReference type="SUPFAM" id="SSF88723">
    <property type="entry name" value="PIN domain-like"/>
    <property type="match status" value="1"/>
</dbReference>
<dbReference type="GO" id="GO:0005829">
    <property type="term" value="C:cytosol"/>
    <property type="evidence" value="ECO:0007669"/>
    <property type="project" value="TreeGrafter"/>
</dbReference>
<evidence type="ECO:0000256" key="2">
    <source>
        <dbReference type="ARBA" id="ARBA00022741"/>
    </source>
</evidence>
<dbReference type="SMART" id="SM00670">
    <property type="entry name" value="PINc"/>
    <property type="match status" value="1"/>
</dbReference>
<gene>
    <name evidence="7" type="primary">ybeZ_2</name>
    <name evidence="7" type="ORF">KS4_25520</name>
</gene>
<feature type="domain" description="PIN" evidence="6">
    <location>
        <begin position="11"/>
        <end position="135"/>
    </location>
</feature>
<dbReference type="Pfam" id="PF02562">
    <property type="entry name" value="PhoH"/>
    <property type="match status" value="1"/>
</dbReference>
<accession>A0A517YWB2</accession>
<reference evidence="7 8" key="1">
    <citation type="submission" date="2019-02" db="EMBL/GenBank/DDBJ databases">
        <title>Deep-cultivation of Planctomycetes and their phenomic and genomic characterization uncovers novel biology.</title>
        <authorList>
            <person name="Wiegand S."/>
            <person name="Jogler M."/>
            <person name="Boedeker C."/>
            <person name="Pinto D."/>
            <person name="Vollmers J."/>
            <person name="Rivas-Marin E."/>
            <person name="Kohn T."/>
            <person name="Peeters S.H."/>
            <person name="Heuer A."/>
            <person name="Rast P."/>
            <person name="Oberbeckmann S."/>
            <person name="Bunk B."/>
            <person name="Jeske O."/>
            <person name="Meyerdierks A."/>
            <person name="Storesund J.E."/>
            <person name="Kallscheuer N."/>
            <person name="Luecker S."/>
            <person name="Lage O.M."/>
            <person name="Pohl T."/>
            <person name="Merkel B.J."/>
            <person name="Hornburger P."/>
            <person name="Mueller R.-W."/>
            <person name="Bruemmer F."/>
            <person name="Labrenz M."/>
            <person name="Spormann A.M."/>
            <person name="Op den Camp H."/>
            <person name="Overmann J."/>
            <person name="Amann R."/>
            <person name="Jetten M.S.M."/>
            <person name="Mascher T."/>
            <person name="Medema M.H."/>
            <person name="Devos D.P."/>
            <person name="Kaster A.-K."/>
            <person name="Ovreas L."/>
            <person name="Rohde M."/>
            <person name="Galperin M.Y."/>
            <person name="Jogler C."/>
        </authorList>
    </citation>
    <scope>NUCLEOTIDE SEQUENCE [LARGE SCALE GENOMIC DNA]</scope>
    <source>
        <strain evidence="7 8">KS4</strain>
    </source>
</reference>
<dbReference type="PANTHER" id="PTHR30473">
    <property type="entry name" value="PROTEIN PHOH"/>
    <property type="match status" value="1"/>
</dbReference>
<dbReference type="InterPro" id="IPR003714">
    <property type="entry name" value="PhoH"/>
</dbReference>
<dbReference type="InterPro" id="IPR002716">
    <property type="entry name" value="PIN_dom"/>
</dbReference>
<name>A0A517YWB2_9BACT</name>
<dbReference type="Proteomes" id="UP000317369">
    <property type="component" value="Chromosome"/>
</dbReference>
<keyword evidence="3" id="KW-0067">ATP-binding</keyword>
<evidence type="ECO:0000259" key="6">
    <source>
        <dbReference type="SMART" id="SM00670"/>
    </source>
</evidence>
<dbReference type="Pfam" id="PF13638">
    <property type="entry name" value="PIN_4"/>
    <property type="match status" value="1"/>
</dbReference>
<proteinExistence type="inferred from homology"/>
<comment type="similarity">
    <text evidence="1">Belongs to the PhoH family.</text>
</comment>